<feature type="chain" id="PRO_5047157007" evidence="7">
    <location>
        <begin position="26"/>
        <end position="257"/>
    </location>
</feature>
<evidence type="ECO:0000313" key="11">
    <source>
        <dbReference type="Proteomes" id="UP001357223"/>
    </source>
</evidence>
<dbReference type="Gene3D" id="3.10.350.10">
    <property type="entry name" value="LysM domain"/>
    <property type="match status" value="2"/>
</dbReference>
<feature type="domain" description="LysM" evidence="8">
    <location>
        <begin position="28"/>
        <end position="71"/>
    </location>
</feature>
<organism evidence="10 11">
    <name type="scientific">Niallia oryzisoli</name>
    <dbReference type="NCBI Taxonomy" id="1737571"/>
    <lineage>
        <taxon>Bacteria</taxon>
        <taxon>Bacillati</taxon>
        <taxon>Bacillota</taxon>
        <taxon>Bacilli</taxon>
        <taxon>Bacillales</taxon>
        <taxon>Bacillaceae</taxon>
        <taxon>Niallia</taxon>
    </lineage>
</organism>
<dbReference type="Gene3D" id="3.90.1720.10">
    <property type="entry name" value="endopeptidase domain like (from Nostoc punctiforme)"/>
    <property type="match status" value="1"/>
</dbReference>
<dbReference type="Proteomes" id="UP001357223">
    <property type="component" value="Chromosome"/>
</dbReference>
<dbReference type="Pfam" id="PF00877">
    <property type="entry name" value="NLPC_P60"/>
    <property type="match status" value="1"/>
</dbReference>
<evidence type="ECO:0000313" key="10">
    <source>
        <dbReference type="EMBL" id="WVX80053.1"/>
    </source>
</evidence>
<dbReference type="PROSITE" id="PS51935">
    <property type="entry name" value="NLPC_P60"/>
    <property type="match status" value="1"/>
</dbReference>
<keyword evidence="2" id="KW-0645">Protease</keyword>
<evidence type="ECO:0000256" key="5">
    <source>
        <dbReference type="ARBA" id="ARBA00022801"/>
    </source>
</evidence>
<reference evidence="10 11" key="1">
    <citation type="submission" date="2023-10" db="EMBL/GenBank/DDBJ databases">
        <title>Niallia locisalis sp.nov. isolated from a salt pond sample.</title>
        <authorList>
            <person name="Li X.-J."/>
            <person name="Dong L."/>
        </authorList>
    </citation>
    <scope>NUCLEOTIDE SEQUENCE [LARGE SCALE GENOMIC DNA]</scope>
    <source>
        <strain evidence="10 11">DSM 29761</strain>
    </source>
</reference>
<evidence type="ECO:0000256" key="6">
    <source>
        <dbReference type="ARBA" id="ARBA00022807"/>
    </source>
</evidence>
<evidence type="ECO:0000256" key="7">
    <source>
        <dbReference type="SAM" id="SignalP"/>
    </source>
</evidence>
<feature type="signal peptide" evidence="7">
    <location>
        <begin position="1"/>
        <end position="25"/>
    </location>
</feature>
<dbReference type="SMART" id="SM00257">
    <property type="entry name" value="LysM"/>
    <property type="match status" value="2"/>
</dbReference>
<keyword evidence="6" id="KW-0788">Thiol protease</keyword>
<dbReference type="EMBL" id="CP137640">
    <property type="protein sequence ID" value="WVX80053.1"/>
    <property type="molecule type" value="Genomic_DNA"/>
</dbReference>
<evidence type="ECO:0000256" key="4">
    <source>
        <dbReference type="ARBA" id="ARBA00022737"/>
    </source>
</evidence>
<dbReference type="SUPFAM" id="SSF54106">
    <property type="entry name" value="LysM domain"/>
    <property type="match status" value="2"/>
</dbReference>
<gene>
    <name evidence="10" type="ORF">R4Z09_22635</name>
</gene>
<dbReference type="PANTHER" id="PTHR47053">
    <property type="entry name" value="MUREIN DD-ENDOPEPTIDASE MEPH-RELATED"/>
    <property type="match status" value="1"/>
</dbReference>
<evidence type="ECO:0000256" key="1">
    <source>
        <dbReference type="ARBA" id="ARBA00007074"/>
    </source>
</evidence>
<accession>A0ABZ2C9E1</accession>
<keyword evidence="11" id="KW-1185">Reference proteome</keyword>
<protein>
    <submittedName>
        <fullName evidence="10">NlpC/P60 family protein</fullName>
    </submittedName>
</protein>
<dbReference type="InterPro" id="IPR051202">
    <property type="entry name" value="Peptidase_C40"/>
</dbReference>
<dbReference type="CDD" id="cd00118">
    <property type="entry name" value="LysM"/>
    <property type="match status" value="2"/>
</dbReference>
<evidence type="ECO:0000259" key="9">
    <source>
        <dbReference type="PROSITE" id="PS51935"/>
    </source>
</evidence>
<dbReference type="Pfam" id="PF01476">
    <property type="entry name" value="LysM"/>
    <property type="match status" value="2"/>
</dbReference>
<dbReference type="SUPFAM" id="SSF54001">
    <property type="entry name" value="Cysteine proteinases"/>
    <property type="match status" value="1"/>
</dbReference>
<evidence type="ECO:0000256" key="2">
    <source>
        <dbReference type="ARBA" id="ARBA00022670"/>
    </source>
</evidence>
<dbReference type="PANTHER" id="PTHR47053:SF1">
    <property type="entry name" value="MUREIN DD-ENDOPEPTIDASE MEPH-RELATED"/>
    <property type="match status" value="1"/>
</dbReference>
<keyword evidence="5" id="KW-0378">Hydrolase</keyword>
<keyword evidence="4" id="KW-0677">Repeat</keyword>
<dbReference type="InterPro" id="IPR000064">
    <property type="entry name" value="NLP_P60_dom"/>
</dbReference>
<sequence length="257" mass="27698">MKKQIFVVAASVGILFSAYSTQASAHAIEYKVQAGDTLWKITSSNNITVQELMSWNNLTSNTIRVGQALSLIAPHTHSTYTVKSGDTLFSIAKANSLTSTELKSFNNLMNDNIYVGQVLKLTAEGTSASAPAPIVKALNVDSLITEAKKYIGVPYVWGGTTPSGFDCSGYLNFVFNKQGVSLSRTVDAIWNAATPVSVPQKGDLVFFTTYKAGPSHAGIYIGDNKFIHAGSSTGVTISDLSNTYWKEYYLGAKRVKL</sequence>
<dbReference type="InterPro" id="IPR036779">
    <property type="entry name" value="LysM_dom_sf"/>
</dbReference>
<comment type="similarity">
    <text evidence="1">Belongs to the peptidase C40 family.</text>
</comment>
<evidence type="ECO:0000259" key="8">
    <source>
        <dbReference type="PROSITE" id="PS51782"/>
    </source>
</evidence>
<evidence type="ECO:0000256" key="3">
    <source>
        <dbReference type="ARBA" id="ARBA00022729"/>
    </source>
</evidence>
<name>A0ABZ2C9E1_9BACI</name>
<dbReference type="InterPro" id="IPR038765">
    <property type="entry name" value="Papain-like_cys_pep_sf"/>
</dbReference>
<keyword evidence="3 7" id="KW-0732">Signal</keyword>
<feature type="domain" description="LysM" evidence="8">
    <location>
        <begin position="78"/>
        <end position="121"/>
    </location>
</feature>
<feature type="domain" description="NlpC/P60" evidence="9">
    <location>
        <begin position="137"/>
        <end position="256"/>
    </location>
</feature>
<dbReference type="PROSITE" id="PS51782">
    <property type="entry name" value="LYSM"/>
    <property type="match status" value="2"/>
</dbReference>
<dbReference type="InterPro" id="IPR018392">
    <property type="entry name" value="LysM"/>
</dbReference>
<proteinExistence type="inferred from homology"/>
<dbReference type="RefSeq" id="WP_338448984.1">
    <property type="nucleotide sequence ID" value="NZ_CP137640.1"/>
</dbReference>